<dbReference type="EMBL" id="JAKZMO010000041">
    <property type="protein sequence ID" value="MDG5486713.1"/>
    <property type="molecule type" value="Genomic_DNA"/>
</dbReference>
<dbReference type="SUPFAM" id="SSF52009">
    <property type="entry name" value="Phosphohistidine domain"/>
    <property type="match status" value="1"/>
</dbReference>
<sequence length="452" mass="49744">MTCGARNFIRYRENSSSAMCTARAHNKRAFEIHFQIMYGLLANYVGFYGLCTELGIAPGEIAKFLQGYDTKPLETDRELWRLTTAAREAGLGRIFAATSADQLHQVLRTTGGPASGWLSQLGDFLEKYGWRTEGICDVALPSWVEDPTPALGMIKTFLQQDRTHDFDAARAAAVEERETAVDAARSRLTTKEQRQFDGALASARAANFAWWNEDHDFYIDLRSMLPLRWASLHVAERFGCSRPDDTLFLFWPELIGLVTGERPVHEFAGLIDARRQYYEHWRERRAEMPKVLGTVPESVTDPILVEVFGLNRGFLDAVCADDEQTTTLTGVAASCGIARGPARVLHSADRLHLVQPGDVLVCESTSPNWTPAFAKIAACVCDGGGTLSHAAIVGREYRVPTVAAVGIATRAIRDGDEIEVDGTRGIVIVKRRSGSSDSKKKVVPAPPENAAT</sequence>
<dbReference type="RefSeq" id="WP_278223819.1">
    <property type="nucleotide sequence ID" value="NZ_JAKZMO010000041.1"/>
</dbReference>
<keyword evidence="4" id="KW-1185">Reference proteome</keyword>
<dbReference type="InterPro" id="IPR008279">
    <property type="entry name" value="PEP-util_enz_mobile_dom"/>
</dbReference>
<dbReference type="PANTHER" id="PTHR43615:SF1">
    <property type="entry name" value="PPDK_N DOMAIN-CONTAINING PROTEIN"/>
    <property type="match status" value="1"/>
</dbReference>
<evidence type="ECO:0000259" key="2">
    <source>
        <dbReference type="Pfam" id="PF00391"/>
    </source>
</evidence>
<dbReference type="InterPro" id="IPR051549">
    <property type="entry name" value="PEP_Utilizing_Enz"/>
</dbReference>
<dbReference type="InterPro" id="IPR036637">
    <property type="entry name" value="Phosphohistidine_dom_sf"/>
</dbReference>
<evidence type="ECO:0000313" key="3">
    <source>
        <dbReference type="EMBL" id="MDG5486713.1"/>
    </source>
</evidence>
<name>A0ABT6GYF6_MYCGU</name>
<evidence type="ECO:0000313" key="4">
    <source>
        <dbReference type="Proteomes" id="UP001154266"/>
    </source>
</evidence>
<accession>A0ABT6GYF6</accession>
<proteinExistence type="predicted"/>
<reference evidence="3" key="1">
    <citation type="journal article" date="2023" name="Environ. Microbiol.">
        <title>The 2-methylpropene degradation pathway in Mycobacteriaceae family strains.</title>
        <authorList>
            <person name="Helbich S."/>
            <person name="Barrantes I."/>
            <person name="Dos Anjos Borges L.G."/>
            <person name="Pieper D.H."/>
            <person name="Vainshtein Y."/>
            <person name="Sohn K."/>
            <person name="Engesser K.H."/>
        </authorList>
    </citation>
    <scope>NUCLEOTIDE SEQUENCE</scope>
    <source>
        <strain evidence="3">IBE100</strain>
    </source>
</reference>
<dbReference type="Gene3D" id="3.50.30.10">
    <property type="entry name" value="Phosphohistidine domain"/>
    <property type="match status" value="1"/>
</dbReference>
<protein>
    <submittedName>
        <fullName evidence="3">PEP-utilizing enzyme</fullName>
    </submittedName>
</protein>
<dbReference type="Pfam" id="PF00391">
    <property type="entry name" value="PEP-utilizers"/>
    <property type="match status" value="1"/>
</dbReference>
<evidence type="ECO:0000256" key="1">
    <source>
        <dbReference type="SAM" id="MobiDB-lite"/>
    </source>
</evidence>
<gene>
    <name evidence="3" type="ORF">MNO81_28295</name>
</gene>
<organism evidence="3 4">
    <name type="scientific">Mycolicibacterium gadium</name>
    <name type="common">Mycobacterium gadium</name>
    <dbReference type="NCBI Taxonomy" id="1794"/>
    <lineage>
        <taxon>Bacteria</taxon>
        <taxon>Bacillati</taxon>
        <taxon>Actinomycetota</taxon>
        <taxon>Actinomycetes</taxon>
        <taxon>Mycobacteriales</taxon>
        <taxon>Mycobacteriaceae</taxon>
        <taxon>Mycolicibacterium</taxon>
    </lineage>
</organism>
<feature type="region of interest" description="Disordered" evidence="1">
    <location>
        <begin position="432"/>
        <end position="452"/>
    </location>
</feature>
<dbReference type="PANTHER" id="PTHR43615">
    <property type="entry name" value="PHOSPHOENOLPYRUVATE SYNTHASE-RELATED"/>
    <property type="match status" value="1"/>
</dbReference>
<comment type="caution">
    <text evidence="3">The sequence shown here is derived from an EMBL/GenBank/DDBJ whole genome shotgun (WGS) entry which is preliminary data.</text>
</comment>
<dbReference type="Proteomes" id="UP001154266">
    <property type="component" value="Unassembled WGS sequence"/>
</dbReference>
<feature type="domain" description="PEP-utilising enzyme mobile" evidence="2">
    <location>
        <begin position="355"/>
        <end position="425"/>
    </location>
</feature>